<dbReference type="SUPFAM" id="SSF49401">
    <property type="entry name" value="Bacterial adhesins"/>
    <property type="match status" value="1"/>
</dbReference>
<dbReference type="PANTHER" id="PTHR33420">
    <property type="entry name" value="FIMBRIAL SUBUNIT ELFA-RELATED"/>
    <property type="match status" value="1"/>
</dbReference>
<dbReference type="InterPro" id="IPR050263">
    <property type="entry name" value="Bact_Fimbrial_Adh_Pro"/>
</dbReference>
<evidence type="ECO:0000313" key="7">
    <source>
        <dbReference type="EMBL" id="KPX46247.1"/>
    </source>
</evidence>
<dbReference type="Gene3D" id="2.60.40.3310">
    <property type="match status" value="1"/>
</dbReference>
<comment type="subcellular location">
    <subcellularLocation>
        <location evidence="1">Fimbrium</location>
    </subcellularLocation>
</comment>
<dbReference type="Proteomes" id="UP000050557">
    <property type="component" value="Unassembled WGS sequence"/>
</dbReference>
<comment type="caution">
    <text evidence="7">The sequence shown here is derived from an EMBL/GenBank/DDBJ whole genome shotgun (WGS) entry which is preliminary data.</text>
</comment>
<sequence>MKLLLRTGWAALALIAGTQTGLVQAASFCAIRPTGGLINYQIDVGTVYVPKDARAGTVIGMADRPFSIASNESTEVYCDNDGSTLTFNARTVNPPFAGALPPVNGEDVTGKILDTGIPGIGAIIKLAHPYDGVASNAFIPLWGPPTVPFNAQMNHVLPVPMIIRNLQGRVTLVKTGAIAAGPHVINSHMFWTRFSALSRAFDVRMSGTVQQAQCGVSAVSDNPVRLGDWRVADFQGPDRGTTPVLFNIRLENCEVDPGDINIAWANIRLDGVSGSAPVPGIPGGFTLTGDSTASGVGIQIMRSDGRTPVKLGTDVPIAPVGMGTTVLDLSARYFQIDDTVDIQAGEAKGSLSFTISYQ</sequence>
<evidence type="ECO:0000256" key="1">
    <source>
        <dbReference type="ARBA" id="ARBA00004561"/>
    </source>
</evidence>
<dbReference type="RefSeq" id="WP_082441079.1">
    <property type="nucleotide sequence ID" value="NZ_CP092918.1"/>
</dbReference>
<accession>A0A0N8RNQ5</accession>
<gene>
    <name evidence="7" type="ORF">ALO68_04470</name>
</gene>
<organism evidence="7 8">
    <name type="scientific">Pseudomonas syringae pv. helianthi</name>
    <dbReference type="NCBI Taxonomy" id="251654"/>
    <lineage>
        <taxon>Bacteria</taxon>
        <taxon>Pseudomonadati</taxon>
        <taxon>Pseudomonadota</taxon>
        <taxon>Gammaproteobacteria</taxon>
        <taxon>Pseudomonadales</taxon>
        <taxon>Pseudomonadaceae</taxon>
        <taxon>Pseudomonas</taxon>
    </lineage>
</organism>
<evidence type="ECO:0000256" key="3">
    <source>
        <dbReference type="ARBA" id="ARBA00022729"/>
    </source>
</evidence>
<dbReference type="InterPro" id="IPR000259">
    <property type="entry name" value="Adhesion_dom_fimbrial"/>
</dbReference>
<dbReference type="EMBL" id="LJQM01000102">
    <property type="protein sequence ID" value="KPX46247.1"/>
    <property type="molecule type" value="Genomic_DNA"/>
</dbReference>
<evidence type="ECO:0000256" key="4">
    <source>
        <dbReference type="ARBA" id="ARBA00023263"/>
    </source>
</evidence>
<reference evidence="7 8" key="1">
    <citation type="submission" date="2015-09" db="EMBL/GenBank/DDBJ databases">
        <title>Genome announcement of multiple Pseudomonas syringae strains.</title>
        <authorList>
            <person name="Thakur S."/>
            <person name="Wang P.W."/>
            <person name="Gong Y."/>
            <person name="Weir B.S."/>
            <person name="Guttman D.S."/>
        </authorList>
    </citation>
    <scope>NUCLEOTIDE SEQUENCE [LARGE SCALE GENOMIC DNA]</scope>
    <source>
        <strain evidence="7 8">ICMP4531</strain>
    </source>
</reference>
<protein>
    <submittedName>
        <fullName evidence="7">Fimbrial protein</fullName>
    </submittedName>
</protein>
<dbReference type="PANTHER" id="PTHR33420:SF3">
    <property type="entry name" value="FIMBRIAL SUBUNIT ELFA"/>
    <property type="match status" value="1"/>
</dbReference>
<evidence type="ECO:0000259" key="6">
    <source>
        <dbReference type="Pfam" id="PF00419"/>
    </source>
</evidence>
<proteinExistence type="inferred from homology"/>
<dbReference type="GO" id="GO:0043709">
    <property type="term" value="P:cell adhesion involved in single-species biofilm formation"/>
    <property type="evidence" value="ECO:0007669"/>
    <property type="project" value="TreeGrafter"/>
</dbReference>
<dbReference type="InterPro" id="IPR036937">
    <property type="entry name" value="Adhesion_dom_fimbrial_sf"/>
</dbReference>
<evidence type="ECO:0000256" key="2">
    <source>
        <dbReference type="ARBA" id="ARBA00006671"/>
    </source>
</evidence>
<evidence type="ECO:0000256" key="5">
    <source>
        <dbReference type="SAM" id="SignalP"/>
    </source>
</evidence>
<name>A0A0N8RNQ5_9PSED</name>
<keyword evidence="4" id="KW-0281">Fimbrium</keyword>
<dbReference type="InterPro" id="IPR008966">
    <property type="entry name" value="Adhesion_dom_sf"/>
</dbReference>
<dbReference type="AlphaFoldDB" id="A0A0N8RNQ5"/>
<feature type="domain" description="Fimbrial-type adhesion" evidence="6">
    <location>
        <begin position="205"/>
        <end position="358"/>
    </location>
</feature>
<evidence type="ECO:0000313" key="8">
    <source>
        <dbReference type="Proteomes" id="UP000050557"/>
    </source>
</evidence>
<dbReference type="Gene3D" id="2.60.40.1090">
    <property type="entry name" value="Fimbrial-type adhesion domain"/>
    <property type="match status" value="1"/>
</dbReference>
<feature type="signal peptide" evidence="5">
    <location>
        <begin position="1"/>
        <end position="25"/>
    </location>
</feature>
<dbReference type="GO" id="GO:0009289">
    <property type="term" value="C:pilus"/>
    <property type="evidence" value="ECO:0007669"/>
    <property type="project" value="UniProtKB-SubCell"/>
</dbReference>
<feature type="chain" id="PRO_5044054553" evidence="5">
    <location>
        <begin position="26"/>
        <end position="358"/>
    </location>
</feature>
<keyword evidence="3 5" id="KW-0732">Signal</keyword>
<dbReference type="PATRIC" id="fig|251654.3.peg.5948"/>
<dbReference type="Pfam" id="PF00419">
    <property type="entry name" value="Fimbrial"/>
    <property type="match status" value="1"/>
</dbReference>
<comment type="similarity">
    <text evidence="2">Belongs to the fimbrial protein family.</text>
</comment>